<dbReference type="InterPro" id="IPR024729">
    <property type="entry name" value="USP7_ICP0-binding_dom"/>
</dbReference>
<evidence type="ECO:0000256" key="13">
    <source>
        <dbReference type="SAM" id="MobiDB-lite"/>
    </source>
</evidence>
<feature type="region of interest" description="Disordered" evidence="13">
    <location>
        <begin position="1"/>
        <end position="24"/>
    </location>
</feature>
<dbReference type="PROSITE" id="PS50235">
    <property type="entry name" value="USP_3"/>
    <property type="match status" value="1"/>
</dbReference>
<dbReference type="PANTHER" id="PTHR24006:SF644">
    <property type="entry name" value="UBIQUITIN CARBOXYL-TERMINAL HYDROLASE 7"/>
    <property type="match status" value="1"/>
</dbReference>
<comment type="similarity">
    <text evidence="3">Belongs to the peptidase C19 family.</text>
</comment>
<protein>
    <recommendedName>
        <fullName evidence="5">Ubiquitin carboxyl-terminal hydrolase 7</fullName>
        <ecNumber evidence="4">3.4.19.12</ecNumber>
    </recommendedName>
    <alternativeName>
        <fullName evidence="12">Ubiquitin thioesterase 7</fullName>
    </alternativeName>
    <alternativeName>
        <fullName evidence="11">Ubiquitin-specific-processing protease 7</fullName>
    </alternativeName>
</protein>
<dbReference type="InterPro" id="IPR050164">
    <property type="entry name" value="Peptidase_C19"/>
</dbReference>
<evidence type="ECO:0000256" key="5">
    <source>
        <dbReference type="ARBA" id="ARBA00021393"/>
    </source>
</evidence>
<keyword evidence="10" id="KW-0539">Nucleus</keyword>
<dbReference type="Pfam" id="PF00443">
    <property type="entry name" value="UCH"/>
    <property type="match status" value="1"/>
</dbReference>
<dbReference type="PROSITE" id="PS50144">
    <property type="entry name" value="MATH"/>
    <property type="match status" value="1"/>
</dbReference>
<organism evidence="14">
    <name type="scientific">Cyprideis torosa</name>
    <dbReference type="NCBI Taxonomy" id="163714"/>
    <lineage>
        <taxon>Eukaryota</taxon>
        <taxon>Metazoa</taxon>
        <taxon>Ecdysozoa</taxon>
        <taxon>Arthropoda</taxon>
        <taxon>Crustacea</taxon>
        <taxon>Oligostraca</taxon>
        <taxon>Ostracoda</taxon>
        <taxon>Podocopa</taxon>
        <taxon>Podocopida</taxon>
        <taxon>Cytherocopina</taxon>
        <taxon>Cytheroidea</taxon>
        <taxon>Cytherideidae</taxon>
        <taxon>Cyprideis</taxon>
    </lineage>
</organism>
<dbReference type="GO" id="GO:0006508">
    <property type="term" value="P:proteolysis"/>
    <property type="evidence" value="ECO:0007669"/>
    <property type="project" value="UniProtKB-KW"/>
</dbReference>
<dbReference type="EMBL" id="OB664723">
    <property type="protein sequence ID" value="CAD7232497.1"/>
    <property type="molecule type" value="Genomic_DNA"/>
</dbReference>
<dbReference type="CDD" id="cd02659">
    <property type="entry name" value="peptidase_C19C"/>
    <property type="match status" value="1"/>
</dbReference>
<dbReference type="InterPro" id="IPR008974">
    <property type="entry name" value="TRAF-like"/>
</dbReference>
<keyword evidence="8" id="KW-0378">Hydrolase</keyword>
<dbReference type="FunFam" id="3.90.70.10:FF:000005">
    <property type="entry name" value="Ubiquitin carboxyl-terminal hydrolase 7"/>
    <property type="match status" value="1"/>
</dbReference>
<dbReference type="InterPro" id="IPR001394">
    <property type="entry name" value="Peptidase_C19_UCH"/>
</dbReference>
<dbReference type="Gene3D" id="2.60.210.10">
    <property type="entry name" value="Apoptosis, Tumor Necrosis Factor Receptor Associated Protein 2, Chain A"/>
    <property type="match status" value="1"/>
</dbReference>
<dbReference type="SMART" id="SM00061">
    <property type="entry name" value="MATH"/>
    <property type="match status" value="1"/>
</dbReference>
<dbReference type="EC" id="3.4.19.12" evidence="4"/>
<dbReference type="InterPro" id="IPR018200">
    <property type="entry name" value="USP_CS"/>
</dbReference>
<dbReference type="SUPFAM" id="SSF49599">
    <property type="entry name" value="TRAF domain-like"/>
    <property type="match status" value="1"/>
</dbReference>
<reference evidence="14" key="1">
    <citation type="submission" date="2020-11" db="EMBL/GenBank/DDBJ databases">
        <authorList>
            <person name="Tran Van P."/>
        </authorList>
    </citation>
    <scope>NUCLEOTIDE SEQUENCE</scope>
</reference>
<evidence type="ECO:0000256" key="4">
    <source>
        <dbReference type="ARBA" id="ARBA00012759"/>
    </source>
</evidence>
<dbReference type="SUPFAM" id="SSF54001">
    <property type="entry name" value="Cysteine proteinases"/>
    <property type="match status" value="1"/>
</dbReference>
<dbReference type="InterPro" id="IPR038765">
    <property type="entry name" value="Papain-like_cys_pep_sf"/>
</dbReference>
<dbReference type="PANTHER" id="PTHR24006">
    <property type="entry name" value="UBIQUITIN CARBOXYL-TERMINAL HYDROLASE"/>
    <property type="match status" value="1"/>
</dbReference>
<comment type="catalytic activity">
    <reaction evidence="1">
        <text>Thiol-dependent hydrolysis of ester, thioester, amide, peptide and isopeptide bonds formed by the C-terminal Gly of ubiquitin (a 76-residue protein attached to proteins as an intracellular targeting signal).</text>
        <dbReference type="EC" id="3.4.19.12"/>
    </reaction>
</comment>
<evidence type="ECO:0000256" key="7">
    <source>
        <dbReference type="ARBA" id="ARBA00022786"/>
    </source>
</evidence>
<proteinExistence type="inferred from homology"/>
<dbReference type="PROSITE" id="PS00972">
    <property type="entry name" value="USP_1"/>
    <property type="match status" value="1"/>
</dbReference>
<evidence type="ECO:0000256" key="10">
    <source>
        <dbReference type="ARBA" id="ARBA00023242"/>
    </source>
</evidence>
<dbReference type="Pfam" id="PF12436">
    <property type="entry name" value="USP7_ICP0_bdg"/>
    <property type="match status" value="2"/>
</dbReference>
<evidence type="ECO:0000256" key="3">
    <source>
        <dbReference type="ARBA" id="ARBA00009085"/>
    </source>
</evidence>
<evidence type="ECO:0000256" key="9">
    <source>
        <dbReference type="ARBA" id="ARBA00022807"/>
    </source>
</evidence>
<dbReference type="GO" id="GO:0016579">
    <property type="term" value="P:protein deubiquitination"/>
    <property type="evidence" value="ECO:0007669"/>
    <property type="project" value="InterPro"/>
</dbReference>
<evidence type="ECO:0000256" key="1">
    <source>
        <dbReference type="ARBA" id="ARBA00000707"/>
    </source>
</evidence>
<dbReference type="InterPro" id="IPR002083">
    <property type="entry name" value="MATH/TRAF_dom"/>
</dbReference>
<dbReference type="InterPro" id="IPR028889">
    <property type="entry name" value="USP"/>
</dbReference>
<accession>A0A7R8WIR1</accession>
<dbReference type="AlphaFoldDB" id="A0A7R8WIR1"/>
<evidence type="ECO:0000256" key="8">
    <source>
        <dbReference type="ARBA" id="ARBA00022801"/>
    </source>
</evidence>
<keyword evidence="7" id="KW-0833">Ubl conjugation pathway</keyword>
<evidence type="ECO:0000256" key="6">
    <source>
        <dbReference type="ARBA" id="ARBA00022670"/>
    </source>
</evidence>
<dbReference type="OrthoDB" id="289038at2759"/>
<dbReference type="PROSITE" id="PS00973">
    <property type="entry name" value="USP_2"/>
    <property type="match status" value="1"/>
</dbReference>
<feature type="compositionally biased region" description="Basic and acidic residues" evidence="13">
    <location>
        <begin position="38"/>
        <end position="47"/>
    </location>
</feature>
<dbReference type="InterPro" id="IPR029346">
    <property type="entry name" value="USP_C"/>
</dbReference>
<keyword evidence="9" id="KW-0788">Thiol protease</keyword>
<dbReference type="Gene3D" id="3.10.20.90">
    <property type="entry name" value="Phosphatidylinositol 3-kinase Catalytic Subunit, Chain A, domain 1"/>
    <property type="match status" value="2"/>
</dbReference>
<dbReference type="GO" id="GO:0005634">
    <property type="term" value="C:nucleus"/>
    <property type="evidence" value="ECO:0007669"/>
    <property type="project" value="UniProtKB-SubCell"/>
</dbReference>
<evidence type="ECO:0000256" key="11">
    <source>
        <dbReference type="ARBA" id="ARBA00031500"/>
    </source>
</evidence>
<feature type="compositionally biased region" description="Acidic residues" evidence="13">
    <location>
        <begin position="14"/>
        <end position="23"/>
    </location>
</feature>
<evidence type="ECO:0000313" key="14">
    <source>
        <dbReference type="EMBL" id="CAD7232497.1"/>
    </source>
</evidence>
<dbReference type="Pfam" id="PF14533">
    <property type="entry name" value="USP7_C2"/>
    <property type="match status" value="1"/>
</dbReference>
<evidence type="ECO:0000256" key="12">
    <source>
        <dbReference type="ARBA" id="ARBA00031508"/>
    </source>
</evidence>
<dbReference type="GO" id="GO:0004843">
    <property type="term" value="F:cysteine-type deubiquitinase activity"/>
    <property type="evidence" value="ECO:0007669"/>
    <property type="project" value="UniProtKB-EC"/>
</dbReference>
<comment type="subcellular location">
    <subcellularLocation>
        <location evidence="2">Nucleus</location>
    </subcellularLocation>
</comment>
<keyword evidence="6" id="KW-0645">Protease</keyword>
<evidence type="ECO:0000256" key="2">
    <source>
        <dbReference type="ARBA" id="ARBA00004123"/>
    </source>
</evidence>
<name>A0A7R8WIR1_9CRUS</name>
<feature type="region of interest" description="Disordered" evidence="13">
    <location>
        <begin position="36"/>
        <end position="62"/>
    </location>
</feature>
<dbReference type="Gene3D" id="3.90.70.10">
    <property type="entry name" value="Cysteine proteinases"/>
    <property type="match status" value="1"/>
</dbReference>
<dbReference type="GO" id="GO:0005829">
    <property type="term" value="C:cytosol"/>
    <property type="evidence" value="ECO:0007669"/>
    <property type="project" value="TreeGrafter"/>
</dbReference>
<dbReference type="Pfam" id="PF22486">
    <property type="entry name" value="MATH_2"/>
    <property type="match status" value="1"/>
</dbReference>
<sequence length="1084" mass="122899">MNEVNPPSPGSNEVDVEEMETEEGVVRVEENVVSVLDAGKEEEKTETMDADSTQAADAENEDEARSEAVFSFTVAVANVEKGSVLSPPCIVMKREAASPAQGSEKALGFFLQCNGEATGSNWSCNAQADLRLIKHNGEKPICRRITHLFYNKENDWGFSHFVSWSDLLNPAKGFLKDDSITLQVWVNADAPHGVCWDSKKHTGYVGLKNQGATCYMNSLLQVLFFTNQLRKAVYKMPTESDDSAKSVALALQRVFYELQHNDKPVGTKKLTRSFGWETLDSFMQHDVQEFLRVLLDNLECKMKGTCVEGTIPKLFEGKMLSFIRCKHVNYTSSTKEPFYDIQLNVKGKKNLMESFKDYVTVESLEGDNKYDAGEHGFQEAEKGVIFLKFPPVLHLHLMRFQYDPHTDSNVKINDRFEFPEKLNLDDFIQKENNEYLDNLPLDYTLHAVLVHSGDNHGGHYVVFINPKGEGKWCKFDDDVVARCSRSEAVECNFGGSPGEEEITLAIKHCTSAYMLVYIRDAFIKDILEEVTQVDIPCELERRFTEERELDMIRRKERSEAHLYTTVSVILEEAFEGHQGSDLFDPDNAPYRQFRVKKSCPVGEVAEMIAQALKFPLNQIRLWPIQSRSNGTSRPMFLEWHPERVVQTLSGMAPWSLFVETASPDTPAKASLKPFDKTNDLLLFFRLYDPVEARLHYCGHGYINMKRPVRSASELLGSASELLGSASELLGSASELLGSASELLGSASELLGSAGDLIATLNERAGFPPNTPLLLYEEVKVDRCDPIQNLDDSFETLGEVMDGDIIIFQKQENFPEKNYPLPTPLTYFHYRDCPAQQPISCRYEGTLLDLIGGMKITRNCKRMYYQILTCRVNEIEDKKELKVVFIDSKYREEKEVSLYPEKGASIRSVLEEAKKVFPFSENGTGKLRVLEILSSKILDTIDPEMIISHLTLSPPKVLRIEEIPPEQMLIAKDEILLACAHFHKEPLATFGCPFYIKVKHNQTLGSIKETIQKKLEISDKELEKWNFAIISAGRATFLEDDNFKLDLQKFKVHGTISVPWLGMEHLNKAPKRMRYSMEKPVKIHN</sequence>
<gene>
    <name evidence="14" type="ORF">CTOB1V02_LOCUS10332</name>
</gene>
<dbReference type="GO" id="GO:0031647">
    <property type="term" value="P:regulation of protein stability"/>
    <property type="evidence" value="ECO:0007669"/>
    <property type="project" value="TreeGrafter"/>
</dbReference>